<evidence type="ECO:0000313" key="8">
    <source>
        <dbReference type="EMBL" id="KAK9849008.1"/>
    </source>
</evidence>
<name>A0AAW1SMI5_9CHLO</name>
<reference evidence="8 9" key="1">
    <citation type="journal article" date="2024" name="Nat. Commun.">
        <title>Phylogenomics reveals the evolutionary origins of lichenization in chlorophyte algae.</title>
        <authorList>
            <person name="Puginier C."/>
            <person name="Libourel C."/>
            <person name="Otte J."/>
            <person name="Skaloud P."/>
            <person name="Haon M."/>
            <person name="Grisel S."/>
            <person name="Petersen M."/>
            <person name="Berrin J.G."/>
            <person name="Delaux P.M."/>
            <person name="Dal Grande F."/>
            <person name="Keller J."/>
        </authorList>
    </citation>
    <scope>NUCLEOTIDE SEQUENCE [LARGE SCALE GENOMIC DNA]</scope>
    <source>
        <strain evidence="8 9">SAG 2523</strain>
    </source>
</reference>
<dbReference type="SUPFAM" id="SSF109604">
    <property type="entry name" value="HD-domain/PDEase-like"/>
    <property type="match status" value="1"/>
</dbReference>
<feature type="binding site" evidence="5">
    <location>
        <position position="297"/>
    </location>
    <ligand>
        <name>Zn(2+)</name>
        <dbReference type="ChEBI" id="CHEBI:29105"/>
        <label>1</label>
    </ligand>
</feature>
<dbReference type="PANTHER" id="PTHR11347">
    <property type="entry name" value="CYCLIC NUCLEOTIDE PHOSPHODIESTERASE"/>
    <property type="match status" value="1"/>
</dbReference>
<dbReference type="EMBL" id="JALJOV010001369">
    <property type="protein sequence ID" value="KAK9849008.1"/>
    <property type="molecule type" value="Genomic_DNA"/>
</dbReference>
<keyword evidence="9" id="KW-1185">Reference proteome</keyword>
<dbReference type="CDD" id="cd00077">
    <property type="entry name" value="HDc"/>
    <property type="match status" value="1"/>
</dbReference>
<dbReference type="GO" id="GO:0004114">
    <property type="term" value="F:3',5'-cyclic-nucleotide phosphodiesterase activity"/>
    <property type="evidence" value="ECO:0007669"/>
    <property type="project" value="InterPro"/>
</dbReference>
<dbReference type="GO" id="GO:0007165">
    <property type="term" value="P:signal transduction"/>
    <property type="evidence" value="ECO:0007669"/>
    <property type="project" value="InterPro"/>
</dbReference>
<feature type="active site" description="Proton donor" evidence="3">
    <location>
        <position position="138"/>
    </location>
</feature>
<evidence type="ECO:0000256" key="1">
    <source>
        <dbReference type="ARBA" id="ARBA00022723"/>
    </source>
</evidence>
<feature type="binding site" evidence="4">
    <location>
        <position position="183"/>
    </location>
    <ligand>
        <name>AMP</name>
        <dbReference type="ChEBI" id="CHEBI:456215"/>
    </ligand>
</feature>
<dbReference type="PROSITE" id="PS00126">
    <property type="entry name" value="PDEASE_I_1"/>
    <property type="match status" value="1"/>
</dbReference>
<feature type="binding site" evidence="5">
    <location>
        <position position="142"/>
    </location>
    <ligand>
        <name>Zn(2+)</name>
        <dbReference type="ChEBI" id="CHEBI:29105"/>
        <label>1</label>
    </ligand>
</feature>
<keyword evidence="1 5" id="KW-0479">Metal-binding</keyword>
<evidence type="ECO:0000256" key="6">
    <source>
        <dbReference type="SAM" id="MobiDB-lite"/>
    </source>
</evidence>
<evidence type="ECO:0000259" key="7">
    <source>
        <dbReference type="PROSITE" id="PS51845"/>
    </source>
</evidence>
<gene>
    <name evidence="8" type="ORF">WJX84_006013</name>
</gene>
<evidence type="ECO:0000313" key="9">
    <source>
        <dbReference type="Proteomes" id="UP001485043"/>
    </source>
</evidence>
<dbReference type="InterPro" id="IPR023088">
    <property type="entry name" value="PDEase"/>
</dbReference>
<evidence type="ECO:0000256" key="4">
    <source>
        <dbReference type="PIRSR" id="PIRSR623088-2"/>
    </source>
</evidence>
<evidence type="ECO:0000256" key="5">
    <source>
        <dbReference type="PIRSR" id="PIRSR623088-3"/>
    </source>
</evidence>
<comment type="caution">
    <text evidence="8">The sequence shown here is derived from an EMBL/GenBank/DDBJ whole genome shotgun (WGS) entry which is preliminary data.</text>
</comment>
<dbReference type="GO" id="GO:0046872">
    <property type="term" value="F:metal ion binding"/>
    <property type="evidence" value="ECO:0007669"/>
    <property type="project" value="UniProtKB-KW"/>
</dbReference>
<dbReference type="Pfam" id="PF00233">
    <property type="entry name" value="PDEase_I"/>
    <property type="match status" value="1"/>
</dbReference>
<feature type="binding site" evidence="4">
    <location>
        <begin position="138"/>
        <end position="142"/>
    </location>
    <ligand>
        <name>AMP</name>
        <dbReference type="ChEBI" id="CHEBI:456215"/>
    </ligand>
</feature>
<dbReference type="InterPro" id="IPR002073">
    <property type="entry name" value="PDEase_catalytic_dom"/>
</dbReference>
<sequence length="411" mass="46186">MQSTSLMGLCVHDNNQTREKFQSDLPRQSSEQEASLPEPSKLQAATATLGHGASSSRFPYEGHIEFDEPVKDLLEEARCSWSFDVMQLQSASKGQALTALALTFFKDMGLVEALHLHPGKLKNFLGHMERGYINNPYHNSIHTALVLQSLHMLMTHGKVLASFDEASQPLILLTSYIAAIIHDFGHMGVNNNFLIHSMDELALLHNDHSPNENHHLAAAFKVLFHPRCNFMEQLPPEVVRLIRKLVISMVLKTDMSLHFATISSFKSLIRSRRFMEDGKVLPDAVDLVLQMLLKAADLTHTTIASSHHLCWVARLEEEMFRQGDREQRVGMPISPLMDRSQPGMSASQVGFFELVIIPLYEGLTYAFEDVNVMLNAAKDNHRLWVQGNQSVIAQQVAQLRASIPPTTHWSP</sequence>
<dbReference type="InterPro" id="IPR036971">
    <property type="entry name" value="PDEase_catalytic_dom_sf"/>
</dbReference>
<protein>
    <recommendedName>
        <fullName evidence="7">PDEase domain-containing protein</fullName>
    </recommendedName>
</protein>
<dbReference type="SMART" id="SM00471">
    <property type="entry name" value="HDc"/>
    <property type="match status" value="1"/>
</dbReference>
<feature type="binding site" evidence="4">
    <location>
        <position position="348"/>
    </location>
    <ligand>
        <name>AMP</name>
        <dbReference type="ChEBI" id="CHEBI:456215"/>
    </ligand>
</feature>
<feature type="binding site" evidence="5">
    <location>
        <position position="182"/>
    </location>
    <ligand>
        <name>Zn(2+)</name>
        <dbReference type="ChEBI" id="CHEBI:29105"/>
        <label>1</label>
    </ligand>
</feature>
<dbReference type="PROSITE" id="PS51845">
    <property type="entry name" value="PDEASE_I_2"/>
    <property type="match status" value="1"/>
</dbReference>
<dbReference type="InterPro" id="IPR003607">
    <property type="entry name" value="HD/PDEase_dom"/>
</dbReference>
<dbReference type="PRINTS" id="PR00387">
    <property type="entry name" value="PDIESTERASE1"/>
</dbReference>
<dbReference type="Proteomes" id="UP001485043">
    <property type="component" value="Unassembled WGS sequence"/>
</dbReference>
<keyword evidence="2" id="KW-0378">Hydrolase</keyword>
<feature type="region of interest" description="Disordered" evidence="6">
    <location>
        <begin position="14"/>
        <end position="39"/>
    </location>
</feature>
<organism evidence="8 9">
    <name type="scientific">Apatococcus fuscideae</name>
    <dbReference type="NCBI Taxonomy" id="2026836"/>
    <lineage>
        <taxon>Eukaryota</taxon>
        <taxon>Viridiplantae</taxon>
        <taxon>Chlorophyta</taxon>
        <taxon>core chlorophytes</taxon>
        <taxon>Trebouxiophyceae</taxon>
        <taxon>Chlorellales</taxon>
        <taxon>Chlorellaceae</taxon>
        <taxon>Apatococcus</taxon>
    </lineage>
</organism>
<feature type="binding site" evidence="5">
    <location>
        <position position="183"/>
    </location>
    <ligand>
        <name>Zn(2+)</name>
        <dbReference type="ChEBI" id="CHEBI:29105"/>
        <label>1</label>
    </ligand>
</feature>
<feature type="binding site" evidence="5">
    <location>
        <position position="183"/>
    </location>
    <ligand>
        <name>Zn(2+)</name>
        <dbReference type="ChEBI" id="CHEBI:29105"/>
        <label>2</label>
    </ligand>
</feature>
<evidence type="ECO:0000256" key="2">
    <source>
        <dbReference type="ARBA" id="ARBA00022801"/>
    </source>
</evidence>
<dbReference type="AlphaFoldDB" id="A0AAW1SMI5"/>
<proteinExistence type="predicted"/>
<dbReference type="InterPro" id="IPR023174">
    <property type="entry name" value="PDEase_CS"/>
</dbReference>
<accession>A0AAW1SMI5</accession>
<evidence type="ECO:0000256" key="3">
    <source>
        <dbReference type="PIRSR" id="PIRSR623088-1"/>
    </source>
</evidence>
<feature type="domain" description="PDEase" evidence="7">
    <location>
        <begin position="62"/>
        <end position="391"/>
    </location>
</feature>
<feature type="binding site" evidence="4">
    <location>
        <position position="297"/>
    </location>
    <ligand>
        <name>AMP</name>
        <dbReference type="ChEBI" id="CHEBI:456215"/>
    </ligand>
</feature>
<dbReference type="Gene3D" id="1.10.1300.10">
    <property type="entry name" value="3'5'-cyclic nucleotide phosphodiesterase, catalytic domain"/>
    <property type="match status" value="1"/>
</dbReference>